<comment type="caution">
    <text evidence="1">The sequence shown here is derived from an EMBL/GenBank/DDBJ whole genome shotgun (WGS) entry which is preliminary data.</text>
</comment>
<proteinExistence type="predicted"/>
<accession>A0A0L1JKN5</accession>
<evidence type="ECO:0000313" key="1">
    <source>
        <dbReference type="EMBL" id="KNG92315.1"/>
    </source>
</evidence>
<evidence type="ECO:0008006" key="3">
    <source>
        <dbReference type="Google" id="ProtNLM"/>
    </source>
</evidence>
<keyword evidence="2" id="KW-1185">Reference proteome</keyword>
<protein>
    <recommendedName>
        <fullName evidence="3">Aminoglycoside phosphotransferase domain-containing protein</fullName>
    </recommendedName>
</protein>
<dbReference type="RefSeq" id="WP_050532374.1">
    <property type="nucleotide sequence ID" value="NZ_AQQZ01000010.1"/>
</dbReference>
<dbReference type="STRING" id="1317121.ATO11_18330"/>
<dbReference type="InterPro" id="IPR011009">
    <property type="entry name" value="Kinase-like_dom_sf"/>
</dbReference>
<dbReference type="AlphaFoldDB" id="A0A0L1JKN5"/>
<dbReference type="EMBL" id="AQQZ01000010">
    <property type="protein sequence ID" value="KNG92315.1"/>
    <property type="molecule type" value="Genomic_DNA"/>
</dbReference>
<evidence type="ECO:0000313" key="2">
    <source>
        <dbReference type="Proteomes" id="UP000036938"/>
    </source>
</evidence>
<dbReference type="SUPFAM" id="SSF56112">
    <property type="entry name" value="Protein kinase-like (PK-like)"/>
    <property type="match status" value="1"/>
</dbReference>
<dbReference type="PATRIC" id="fig|1317121.7.peg.761"/>
<dbReference type="Proteomes" id="UP000036938">
    <property type="component" value="Unassembled WGS sequence"/>
</dbReference>
<organism evidence="1 2">
    <name type="scientific">Pseudaestuariivita atlantica</name>
    <dbReference type="NCBI Taxonomy" id="1317121"/>
    <lineage>
        <taxon>Bacteria</taxon>
        <taxon>Pseudomonadati</taxon>
        <taxon>Pseudomonadota</taxon>
        <taxon>Alphaproteobacteria</taxon>
        <taxon>Rhodobacterales</taxon>
        <taxon>Paracoccaceae</taxon>
        <taxon>Pseudaestuariivita</taxon>
    </lineage>
</organism>
<gene>
    <name evidence="1" type="ORF">ATO11_18330</name>
</gene>
<reference evidence="1 2" key="1">
    <citation type="journal article" date="2015" name="Int. J. Syst. Evol. Microbiol.">
        <title>Aestuariivita atlantica sp. nov., isolated from deep sea sediment of the Atlantic Ocean.</title>
        <authorList>
            <person name="Li G."/>
            <person name="Lai Q."/>
            <person name="Du Y."/>
            <person name="Liu X."/>
            <person name="Sun F."/>
            <person name="Shao Z."/>
        </authorList>
    </citation>
    <scope>NUCLEOTIDE SEQUENCE [LARGE SCALE GENOMIC DNA]</scope>
    <source>
        <strain evidence="1 2">22II-S11-z3</strain>
    </source>
</reference>
<dbReference type="OrthoDB" id="5621369at2"/>
<name>A0A0L1JKN5_9RHOB</name>
<sequence>MSERRSSSKKRIIQVVEDLLGETVRSIDTPGGSARASCRVILKDRTIIATKRPNFRRTHLEAAVLKALSARTRHVPTFLGLQDDVLLQSDVGGRRLSQLAWTADKEGQRVLARDALASILEIQSAARIALADVPVPPLGQSRDWVAAMVGATRNLEEHDRERVPMLNHDAAIDALRAAPVQFLKWDCRSGNAARDMRGRLCWFDFEYCGMRHGAEDIAWLIGDESWPVPATEMFTLLESMLPDHDVGDVDDYLSYLGLYTTFHILQRLDLIQRETEKRGYRSRAKIIERDDVGRHPDFAAALCRNGMACAELHPLTAPLRRGFKRAAARYAAEAEKLARAGRRRSA</sequence>